<dbReference type="Proteomes" id="UP000494106">
    <property type="component" value="Unassembled WGS sequence"/>
</dbReference>
<name>A0A8S1BEA4_ARCPL</name>
<comment type="function">
    <text evidence="6">Gustatory receptor which mediates acceptance or avoidance behavior, depending on its substrates.</text>
</comment>
<reference evidence="7 8" key="1">
    <citation type="submission" date="2020-04" db="EMBL/GenBank/DDBJ databases">
        <authorList>
            <person name="Wallbank WR R."/>
            <person name="Pardo Diaz C."/>
            <person name="Kozak K."/>
            <person name="Martin S."/>
            <person name="Jiggins C."/>
            <person name="Moest M."/>
            <person name="Warren A I."/>
            <person name="Byers J.R.P. K."/>
            <person name="Montejo-Kovacevich G."/>
            <person name="Yen C E."/>
        </authorList>
    </citation>
    <scope>NUCLEOTIDE SEQUENCE [LARGE SCALE GENOMIC DNA]</scope>
</reference>
<comment type="similarity">
    <text evidence="6">Belongs to the insect chemoreceptor superfamily. Gustatory receptor (GR) family.</text>
</comment>
<evidence type="ECO:0000313" key="7">
    <source>
        <dbReference type="EMBL" id="CAB3256873.1"/>
    </source>
</evidence>
<keyword evidence="4 6" id="KW-1133">Transmembrane helix</keyword>
<dbReference type="Pfam" id="PF08395">
    <property type="entry name" value="7tm_7"/>
    <property type="match status" value="1"/>
</dbReference>
<evidence type="ECO:0000256" key="3">
    <source>
        <dbReference type="ARBA" id="ARBA00022692"/>
    </source>
</evidence>
<feature type="transmembrane region" description="Helical" evidence="6">
    <location>
        <begin position="144"/>
        <end position="162"/>
    </location>
</feature>
<organism evidence="7 8">
    <name type="scientific">Arctia plantaginis</name>
    <name type="common">Wood tiger moth</name>
    <name type="synonym">Phalaena plantaginis</name>
    <dbReference type="NCBI Taxonomy" id="874455"/>
    <lineage>
        <taxon>Eukaryota</taxon>
        <taxon>Metazoa</taxon>
        <taxon>Ecdysozoa</taxon>
        <taxon>Arthropoda</taxon>
        <taxon>Hexapoda</taxon>
        <taxon>Insecta</taxon>
        <taxon>Pterygota</taxon>
        <taxon>Neoptera</taxon>
        <taxon>Endopterygota</taxon>
        <taxon>Lepidoptera</taxon>
        <taxon>Glossata</taxon>
        <taxon>Ditrysia</taxon>
        <taxon>Noctuoidea</taxon>
        <taxon>Erebidae</taxon>
        <taxon>Arctiinae</taxon>
        <taxon>Arctia</taxon>
    </lineage>
</organism>
<dbReference type="GO" id="GO:0050909">
    <property type="term" value="P:sensory perception of taste"/>
    <property type="evidence" value="ECO:0007669"/>
    <property type="project" value="InterPro"/>
</dbReference>
<keyword evidence="6" id="KW-0675">Receptor</keyword>
<comment type="caution">
    <text evidence="7">The sequence shown here is derived from an EMBL/GenBank/DDBJ whole genome shotgun (WGS) entry which is preliminary data.</text>
</comment>
<evidence type="ECO:0000256" key="5">
    <source>
        <dbReference type="ARBA" id="ARBA00023136"/>
    </source>
</evidence>
<dbReference type="EMBL" id="CADEBC010000587">
    <property type="protein sequence ID" value="CAB3256873.1"/>
    <property type="molecule type" value="Genomic_DNA"/>
</dbReference>
<feature type="transmembrane region" description="Helical" evidence="6">
    <location>
        <begin position="51"/>
        <end position="69"/>
    </location>
</feature>
<evidence type="ECO:0000313" key="8">
    <source>
        <dbReference type="Proteomes" id="UP000494106"/>
    </source>
</evidence>
<keyword evidence="6" id="KW-0807">Transducer</keyword>
<protein>
    <recommendedName>
        <fullName evidence="6">Gustatory receptor</fullName>
    </recommendedName>
</protein>
<comment type="subcellular location">
    <subcellularLocation>
        <location evidence="1 6">Cell membrane</location>
        <topology evidence="1 6">Multi-pass membrane protein</topology>
    </subcellularLocation>
</comment>
<evidence type="ECO:0000256" key="4">
    <source>
        <dbReference type="ARBA" id="ARBA00022989"/>
    </source>
</evidence>
<dbReference type="OrthoDB" id="6478931at2759"/>
<keyword evidence="8" id="KW-1185">Reference proteome</keyword>
<gene>
    <name evidence="7" type="ORF">APLA_LOCUS15605</name>
</gene>
<keyword evidence="5 6" id="KW-0472">Membrane</keyword>
<feature type="transmembrane region" description="Helical" evidence="6">
    <location>
        <begin position="300"/>
        <end position="321"/>
    </location>
</feature>
<sequence length="429" mass="48937">MDLVTPPHPECTVSGIMGFILRLSRVAGVAPLKFTSTREGYRIQVSHNYSLYGEAVVLLFVAVSIVAVVMDLTIYKDFSLKATTNANRIVWITDVGIVSLVVIIGAYTGVKRMRYMIDTVVELKQVDEELKKFRKPTYINDRKTLLSLTALTFSIGIVFTDYGYFMYKVIMNNGKILTSSLYVFYAISCIKLELLVIQFTLTSMLILATLMELNNCFDDILLEMQKNKSVVSKFTVLYTQTVFKKKSTLIKSNRVTQEIFDQNTKLNEGNTIIAKKLNQLVRLYGSMSDIIDKVEKSNGILLVVLLLSFLLHLVIAPYHLLNGIAHPERNDLWNVVLQVPYAILHFGKLVMVVEPCHQTHDELDNTKNMIAHLMRYIRHDDFELITEIKTFFRHLNLNQGLYAPMKLFTLNRSIIVAVSIGLQKDLLFE</sequence>
<evidence type="ECO:0000256" key="6">
    <source>
        <dbReference type="RuleBase" id="RU363108"/>
    </source>
</evidence>
<dbReference type="GO" id="GO:0007165">
    <property type="term" value="P:signal transduction"/>
    <property type="evidence" value="ECO:0007669"/>
    <property type="project" value="UniProtKB-KW"/>
</dbReference>
<keyword evidence="2 6" id="KW-1003">Cell membrane</keyword>
<evidence type="ECO:0000256" key="1">
    <source>
        <dbReference type="ARBA" id="ARBA00004651"/>
    </source>
</evidence>
<feature type="transmembrane region" description="Helical" evidence="6">
    <location>
        <begin position="89"/>
        <end position="110"/>
    </location>
</feature>
<feature type="transmembrane region" description="Helical" evidence="6">
    <location>
        <begin position="182"/>
        <end position="207"/>
    </location>
</feature>
<comment type="caution">
    <text evidence="6">Lacks conserved residue(s) required for the propagation of feature annotation.</text>
</comment>
<evidence type="ECO:0000256" key="2">
    <source>
        <dbReference type="ARBA" id="ARBA00022475"/>
    </source>
</evidence>
<keyword evidence="3 6" id="KW-0812">Transmembrane</keyword>
<dbReference type="InterPro" id="IPR013604">
    <property type="entry name" value="7TM_chemorcpt"/>
</dbReference>
<dbReference type="AlphaFoldDB" id="A0A8S1BEA4"/>
<proteinExistence type="inferred from homology"/>
<accession>A0A8S1BEA4</accession>
<dbReference type="GO" id="GO:0005886">
    <property type="term" value="C:plasma membrane"/>
    <property type="evidence" value="ECO:0007669"/>
    <property type="project" value="UniProtKB-SubCell"/>
</dbReference>